<gene>
    <name evidence="2" type="ORF">HCN52_23810</name>
</gene>
<evidence type="ECO:0000313" key="3">
    <source>
        <dbReference type="Proteomes" id="UP000727056"/>
    </source>
</evidence>
<evidence type="ECO:0000256" key="1">
    <source>
        <dbReference type="SAM" id="MobiDB-lite"/>
    </source>
</evidence>
<organism evidence="2 3">
    <name type="scientific">Streptomyces bohaiensis</name>
    <dbReference type="NCBI Taxonomy" id="1431344"/>
    <lineage>
        <taxon>Bacteria</taxon>
        <taxon>Bacillati</taxon>
        <taxon>Actinomycetota</taxon>
        <taxon>Actinomycetes</taxon>
        <taxon>Kitasatosporales</taxon>
        <taxon>Streptomycetaceae</taxon>
        <taxon>Streptomyces</taxon>
    </lineage>
</organism>
<feature type="region of interest" description="Disordered" evidence="1">
    <location>
        <begin position="44"/>
        <end position="70"/>
    </location>
</feature>
<proteinExistence type="predicted"/>
<reference evidence="2 3" key="1">
    <citation type="submission" date="2020-03" db="EMBL/GenBank/DDBJ databases">
        <title>Draft genome of Streptomyces sp. ventii, isolated from the Axial Seamount in the Pacific Ocean, and resequencing of the two type strains Streptomyces lonarensis strain NCL 716 and Streptomyces bohaiensis strain 11A07.</title>
        <authorList>
            <person name="Loughran R.M."/>
            <person name="Pfannmuller K.M."/>
            <person name="Wasson B.J."/>
            <person name="Deadmond M.C."/>
            <person name="Paddock B.E."/>
            <person name="Koyack M.J."/>
            <person name="Gallegos D.A."/>
            <person name="Mitchell E.A."/>
            <person name="Ushijima B."/>
            <person name="Saw J.H."/>
            <person name="Mcphail K.L."/>
            <person name="Videau P."/>
        </authorList>
    </citation>
    <scope>NUCLEOTIDE SEQUENCE [LARGE SCALE GENOMIC DNA]</scope>
    <source>
        <strain evidence="2 3">11A07</strain>
    </source>
</reference>
<comment type="caution">
    <text evidence="2">The sequence shown here is derived from an EMBL/GenBank/DDBJ whole genome shotgun (WGS) entry which is preliminary data.</text>
</comment>
<name>A0ABX1CKR4_9ACTN</name>
<feature type="non-terminal residue" evidence="2">
    <location>
        <position position="1"/>
    </location>
</feature>
<sequence length="70" mass="7513">RVLRAAEVLLRRNVCNLTLLGEEGAIRRRFPDTTATGCCGGPTTTRTACSARTRPPGASWSARSDRGPAR</sequence>
<dbReference type="EMBL" id="JAAVJC010000450">
    <property type="protein sequence ID" value="NJQ17874.1"/>
    <property type="molecule type" value="Genomic_DNA"/>
</dbReference>
<dbReference type="Proteomes" id="UP000727056">
    <property type="component" value="Unassembled WGS sequence"/>
</dbReference>
<keyword evidence="3" id="KW-1185">Reference proteome</keyword>
<accession>A0ABX1CKR4</accession>
<protein>
    <submittedName>
        <fullName evidence="2">Uncharacterized protein</fullName>
    </submittedName>
</protein>
<evidence type="ECO:0000313" key="2">
    <source>
        <dbReference type="EMBL" id="NJQ17874.1"/>
    </source>
</evidence>
<dbReference type="RefSeq" id="WP_168090489.1">
    <property type="nucleotide sequence ID" value="NZ_JAAVJC010000450.1"/>
</dbReference>
<feature type="compositionally biased region" description="Low complexity" evidence="1">
    <location>
        <begin position="44"/>
        <end position="56"/>
    </location>
</feature>